<dbReference type="EMBL" id="JACHMF010000001">
    <property type="protein sequence ID" value="MBB4695759.1"/>
    <property type="molecule type" value="Genomic_DNA"/>
</dbReference>
<keyword evidence="3" id="KW-1185">Reference proteome</keyword>
<keyword evidence="1" id="KW-0812">Transmembrane</keyword>
<dbReference type="Proteomes" id="UP000542742">
    <property type="component" value="Unassembled WGS sequence"/>
</dbReference>
<protein>
    <submittedName>
        <fullName evidence="2">Uncharacterized protein</fullName>
    </submittedName>
</protein>
<dbReference type="RefSeq" id="WP_184954069.1">
    <property type="nucleotide sequence ID" value="NZ_BOMC01000067.1"/>
</dbReference>
<dbReference type="Pfam" id="PF19744">
    <property type="entry name" value="DUF6232"/>
    <property type="match status" value="1"/>
</dbReference>
<comment type="caution">
    <text evidence="2">The sequence shown here is derived from an EMBL/GenBank/DDBJ whole genome shotgun (WGS) entry which is preliminary data.</text>
</comment>
<accession>A0A7W7CW46</accession>
<reference evidence="2 3" key="1">
    <citation type="submission" date="2020-08" db="EMBL/GenBank/DDBJ databases">
        <title>Sequencing the genomes of 1000 actinobacteria strains.</title>
        <authorList>
            <person name="Klenk H.-P."/>
        </authorList>
    </citation>
    <scope>NUCLEOTIDE SEQUENCE [LARGE SCALE GENOMIC DNA]</scope>
    <source>
        <strain evidence="2 3">DSM 45518</strain>
    </source>
</reference>
<keyword evidence="1" id="KW-0472">Membrane</keyword>
<dbReference type="InterPro" id="IPR045629">
    <property type="entry name" value="DUF6232"/>
</dbReference>
<evidence type="ECO:0000256" key="1">
    <source>
        <dbReference type="SAM" id="Phobius"/>
    </source>
</evidence>
<proteinExistence type="predicted"/>
<keyword evidence="1" id="KW-1133">Transmembrane helix</keyword>
<dbReference type="AlphaFoldDB" id="A0A7W7CW46"/>
<organism evidence="2 3">
    <name type="scientific">Paractinoplanes abujensis</name>
    <dbReference type="NCBI Taxonomy" id="882441"/>
    <lineage>
        <taxon>Bacteria</taxon>
        <taxon>Bacillati</taxon>
        <taxon>Actinomycetota</taxon>
        <taxon>Actinomycetes</taxon>
        <taxon>Micromonosporales</taxon>
        <taxon>Micromonosporaceae</taxon>
        <taxon>Paractinoplanes</taxon>
    </lineage>
</organism>
<evidence type="ECO:0000313" key="3">
    <source>
        <dbReference type="Proteomes" id="UP000542742"/>
    </source>
</evidence>
<gene>
    <name evidence="2" type="ORF">BKA14_005907</name>
</gene>
<feature type="transmembrane region" description="Helical" evidence="1">
    <location>
        <begin position="50"/>
        <end position="70"/>
    </location>
</feature>
<feature type="transmembrane region" description="Helical" evidence="1">
    <location>
        <begin position="76"/>
        <end position="95"/>
    </location>
</feature>
<name>A0A7W7CW46_9ACTN</name>
<evidence type="ECO:0000313" key="2">
    <source>
        <dbReference type="EMBL" id="MBB4695759.1"/>
    </source>
</evidence>
<sequence length="150" mass="16295">MSRRLYYRGPGAVVTDELFILRGTPLKSYAVGDLRNVGVMRSRSTQFSPVAVLAVAAGTVAVVGAGWTLLAPPTAYAIALLAVLVPLICVVPSMVRRGGRAWELHAIYRGSDVVLYSSFDEREFNQVKRALRRAIENARPPERGLDLAVA</sequence>